<name>A0A922CFQ4_MANSE</name>
<dbReference type="EMBL" id="JH668308">
    <property type="protein sequence ID" value="KAG6444124.1"/>
    <property type="molecule type" value="Genomic_DNA"/>
</dbReference>
<reference evidence="3" key="1">
    <citation type="journal article" date="2016" name="Insect Biochem. Mol. Biol.">
        <title>Multifaceted biological insights from a draft genome sequence of the tobacco hornworm moth, Manduca sexta.</title>
        <authorList>
            <person name="Kanost M.R."/>
            <person name="Arrese E.L."/>
            <person name="Cao X."/>
            <person name="Chen Y.R."/>
            <person name="Chellapilla S."/>
            <person name="Goldsmith M.R."/>
            <person name="Grosse-Wilde E."/>
            <person name="Heckel D.G."/>
            <person name="Herndon N."/>
            <person name="Jiang H."/>
            <person name="Papanicolaou A."/>
            <person name="Qu J."/>
            <person name="Soulages J.L."/>
            <person name="Vogel H."/>
            <person name="Walters J."/>
            <person name="Waterhouse R.M."/>
            <person name="Ahn S.J."/>
            <person name="Almeida F.C."/>
            <person name="An C."/>
            <person name="Aqrawi P."/>
            <person name="Bretschneider A."/>
            <person name="Bryant W.B."/>
            <person name="Bucks S."/>
            <person name="Chao H."/>
            <person name="Chevignon G."/>
            <person name="Christen J.M."/>
            <person name="Clarke D.F."/>
            <person name="Dittmer N.T."/>
            <person name="Ferguson L.C.F."/>
            <person name="Garavelou S."/>
            <person name="Gordon K.H.J."/>
            <person name="Gunaratna R.T."/>
            <person name="Han Y."/>
            <person name="Hauser F."/>
            <person name="He Y."/>
            <person name="Heidel-Fischer H."/>
            <person name="Hirsh A."/>
            <person name="Hu Y."/>
            <person name="Jiang H."/>
            <person name="Kalra D."/>
            <person name="Klinner C."/>
            <person name="Konig C."/>
            <person name="Kovar C."/>
            <person name="Kroll A.R."/>
            <person name="Kuwar S.S."/>
            <person name="Lee S.L."/>
            <person name="Lehman R."/>
            <person name="Li K."/>
            <person name="Li Z."/>
            <person name="Liang H."/>
            <person name="Lovelace S."/>
            <person name="Lu Z."/>
            <person name="Mansfield J.H."/>
            <person name="McCulloch K.J."/>
            <person name="Mathew T."/>
            <person name="Morton B."/>
            <person name="Muzny D.M."/>
            <person name="Neunemann D."/>
            <person name="Ongeri F."/>
            <person name="Pauchet Y."/>
            <person name="Pu L.L."/>
            <person name="Pyrousis I."/>
            <person name="Rao X.J."/>
            <person name="Redding A."/>
            <person name="Roesel C."/>
            <person name="Sanchez-Gracia A."/>
            <person name="Schaack S."/>
            <person name="Shukla A."/>
            <person name="Tetreau G."/>
            <person name="Wang Y."/>
            <person name="Xiong G.H."/>
            <person name="Traut W."/>
            <person name="Walsh T.K."/>
            <person name="Worley K.C."/>
            <person name="Wu D."/>
            <person name="Wu W."/>
            <person name="Wu Y.Q."/>
            <person name="Zhang X."/>
            <person name="Zou Z."/>
            <person name="Zucker H."/>
            <person name="Briscoe A.D."/>
            <person name="Burmester T."/>
            <person name="Clem R.J."/>
            <person name="Feyereisen R."/>
            <person name="Grimmelikhuijzen C.J.P."/>
            <person name="Hamodrakas S.J."/>
            <person name="Hansson B.S."/>
            <person name="Huguet E."/>
            <person name="Jermiin L.S."/>
            <person name="Lan Q."/>
            <person name="Lehman H.K."/>
            <person name="Lorenzen M."/>
            <person name="Merzendorfer H."/>
            <person name="Michalopoulos I."/>
            <person name="Morton D.B."/>
            <person name="Muthukrishnan S."/>
            <person name="Oakeshott J.G."/>
            <person name="Palmer W."/>
            <person name="Park Y."/>
            <person name="Passarelli A.L."/>
            <person name="Rozas J."/>
            <person name="Schwartz L.M."/>
            <person name="Smith W."/>
            <person name="Southgate A."/>
            <person name="Vilcinskas A."/>
            <person name="Vogt R."/>
            <person name="Wang P."/>
            <person name="Werren J."/>
            <person name="Yu X.Q."/>
            <person name="Zhou J.J."/>
            <person name="Brown S.J."/>
            <person name="Scherer S.E."/>
            <person name="Richards S."/>
            <person name="Blissard G.W."/>
        </authorList>
    </citation>
    <scope>NUCLEOTIDE SEQUENCE</scope>
</reference>
<comment type="caution">
    <text evidence="3">The sequence shown here is derived from an EMBL/GenBank/DDBJ whole genome shotgun (WGS) entry which is preliminary data.</text>
</comment>
<feature type="signal peptide" evidence="1">
    <location>
        <begin position="1"/>
        <end position="18"/>
    </location>
</feature>
<keyword evidence="1" id="KW-0732">Signal</keyword>
<feature type="chain" id="PRO_5036789013" description="C-type lectin domain-containing protein" evidence="1">
    <location>
        <begin position="19"/>
        <end position="309"/>
    </location>
</feature>
<dbReference type="Proteomes" id="UP000791440">
    <property type="component" value="Unassembled WGS sequence"/>
</dbReference>
<dbReference type="InterPro" id="IPR001304">
    <property type="entry name" value="C-type_lectin-like"/>
</dbReference>
<protein>
    <recommendedName>
        <fullName evidence="2">C-type lectin domain-containing protein</fullName>
    </recommendedName>
</protein>
<dbReference type="PANTHER" id="PTHR22803">
    <property type="entry name" value="MANNOSE, PHOSPHOLIPASE, LECTIN RECEPTOR RELATED"/>
    <property type="match status" value="1"/>
</dbReference>
<feature type="domain" description="C-type lectin" evidence="2">
    <location>
        <begin position="173"/>
        <end position="296"/>
    </location>
</feature>
<evidence type="ECO:0000313" key="4">
    <source>
        <dbReference type="Proteomes" id="UP000791440"/>
    </source>
</evidence>
<sequence>MEGLRVIVVFIAALIVKGSNEFRPDYEYHASAGGWFKVHKVPAKWHDARLMCDFEGALLASPINVDVSDVMQSIVNKIEPSTGVYTGVNNIVTPMMYNSIEGVSLSAMPVRTRDIFSEEYSSSPHCARLLHQAGLVAGSCSDDLPYICYKKKTGDLRITECGTVDPGYQLDNRTGHCYKFHKDPLLWSLANWRCIAEGGQLAVINSAAEADVIKQLFAEYPPPTIKRGDTTVVHLGFHDWNENNVWRTVNGLSLEEAGYAKWDSARKNNYKEFYGSMTRVGLLDDTLGGKAAFVCEKHPKNIVPVPNNV</sequence>
<dbReference type="Pfam" id="PF00059">
    <property type="entry name" value="Lectin_C"/>
    <property type="match status" value="2"/>
</dbReference>
<evidence type="ECO:0000313" key="3">
    <source>
        <dbReference type="EMBL" id="KAG6444124.1"/>
    </source>
</evidence>
<dbReference type="SMART" id="SM00034">
    <property type="entry name" value="CLECT"/>
    <property type="match status" value="2"/>
</dbReference>
<gene>
    <name evidence="3" type="ORF">O3G_MSEX003207</name>
</gene>
<dbReference type="InterPro" id="IPR050111">
    <property type="entry name" value="C-type_lectin/snaclec_domain"/>
</dbReference>
<dbReference type="CDD" id="cd00037">
    <property type="entry name" value="CLECT"/>
    <property type="match status" value="2"/>
</dbReference>
<evidence type="ECO:0000256" key="1">
    <source>
        <dbReference type="SAM" id="SignalP"/>
    </source>
</evidence>
<accession>A0A922CFQ4</accession>
<evidence type="ECO:0000259" key="2">
    <source>
        <dbReference type="PROSITE" id="PS50041"/>
    </source>
</evidence>
<dbReference type="PROSITE" id="PS50041">
    <property type="entry name" value="C_TYPE_LECTIN_2"/>
    <property type="match status" value="1"/>
</dbReference>
<organism evidence="3 4">
    <name type="scientific">Manduca sexta</name>
    <name type="common">Tobacco hawkmoth</name>
    <name type="synonym">Tobacco hornworm</name>
    <dbReference type="NCBI Taxonomy" id="7130"/>
    <lineage>
        <taxon>Eukaryota</taxon>
        <taxon>Metazoa</taxon>
        <taxon>Ecdysozoa</taxon>
        <taxon>Arthropoda</taxon>
        <taxon>Hexapoda</taxon>
        <taxon>Insecta</taxon>
        <taxon>Pterygota</taxon>
        <taxon>Neoptera</taxon>
        <taxon>Endopterygota</taxon>
        <taxon>Lepidoptera</taxon>
        <taxon>Glossata</taxon>
        <taxon>Ditrysia</taxon>
        <taxon>Bombycoidea</taxon>
        <taxon>Sphingidae</taxon>
        <taxon>Sphinginae</taxon>
        <taxon>Sphingini</taxon>
        <taxon>Manduca</taxon>
    </lineage>
</organism>
<proteinExistence type="predicted"/>
<reference evidence="3" key="2">
    <citation type="submission" date="2020-12" db="EMBL/GenBank/DDBJ databases">
        <authorList>
            <person name="Kanost M."/>
        </authorList>
    </citation>
    <scope>NUCLEOTIDE SEQUENCE</scope>
</reference>
<keyword evidence="4" id="KW-1185">Reference proteome</keyword>
<dbReference type="AlphaFoldDB" id="A0A922CFQ4"/>